<dbReference type="Gene3D" id="3.40.50.10810">
    <property type="entry name" value="Tandem AAA-ATPase domain"/>
    <property type="match status" value="1"/>
</dbReference>
<reference evidence="5 6" key="1">
    <citation type="submission" date="2015-08" db="EMBL/GenBank/DDBJ databases">
        <title>Next Generation Sequencing and Analysis of the Genome of Puccinia sorghi L Schw, the Causal Agent of Maize Common Rust.</title>
        <authorList>
            <person name="Rochi L."/>
            <person name="Burguener G."/>
            <person name="Darino M."/>
            <person name="Turjanski A."/>
            <person name="Kreff E."/>
            <person name="Dieguez M.J."/>
            <person name="Sacco F."/>
        </authorList>
    </citation>
    <scope>NUCLEOTIDE SEQUENCE [LARGE SCALE GENOMIC DNA]</scope>
    <source>
        <strain evidence="5 6">RO10H11247</strain>
    </source>
</reference>
<dbReference type="InterPro" id="IPR000330">
    <property type="entry name" value="SNF2_N"/>
</dbReference>
<dbReference type="InterPro" id="IPR050628">
    <property type="entry name" value="SNF2_RAD54_helicase_TF"/>
</dbReference>
<organism evidence="5 6">
    <name type="scientific">Puccinia sorghi</name>
    <dbReference type="NCBI Taxonomy" id="27349"/>
    <lineage>
        <taxon>Eukaryota</taxon>
        <taxon>Fungi</taxon>
        <taxon>Dikarya</taxon>
        <taxon>Basidiomycota</taxon>
        <taxon>Pucciniomycotina</taxon>
        <taxon>Pucciniomycetes</taxon>
        <taxon>Pucciniales</taxon>
        <taxon>Pucciniaceae</taxon>
        <taxon>Puccinia</taxon>
    </lineage>
</organism>
<dbReference type="Proteomes" id="UP000037035">
    <property type="component" value="Unassembled WGS sequence"/>
</dbReference>
<keyword evidence="1" id="KW-0547">Nucleotide-binding</keyword>
<feature type="non-terminal residue" evidence="5">
    <location>
        <position position="1"/>
    </location>
</feature>
<keyword evidence="6" id="KW-1185">Reference proteome</keyword>
<dbReference type="InterPro" id="IPR038718">
    <property type="entry name" value="SNF2-like_sf"/>
</dbReference>
<sequence length="180" mass="20520">FGNTVKPLQYIIKEIRRRSPLDARIKEISNKHPTKYSMVDRLFYHWSCILVPYAHPEEPPQLKASSVKQNICGREWVQHLVETSKTSAHIHPHTQGSILADDMGLGKTLTSLALVTSSKHAAESFVRSHEVCPLCTLANWEAEIHKHFELNVAAYLVYHGNERKNLTRKVIFDSNIVLVT</sequence>
<gene>
    <name evidence="5" type="ORF">VP01_8013g2</name>
</gene>
<dbReference type="PANTHER" id="PTHR45626:SF22">
    <property type="entry name" value="DNA REPAIR PROTEIN RAD5"/>
    <property type="match status" value="1"/>
</dbReference>
<evidence type="ECO:0000313" key="5">
    <source>
        <dbReference type="EMBL" id="KNZ45546.1"/>
    </source>
</evidence>
<dbReference type="STRING" id="27349.A0A0L6UAK5"/>
<evidence type="ECO:0000313" key="6">
    <source>
        <dbReference type="Proteomes" id="UP000037035"/>
    </source>
</evidence>
<evidence type="ECO:0000256" key="3">
    <source>
        <dbReference type="ARBA" id="ARBA00022840"/>
    </source>
</evidence>
<protein>
    <recommendedName>
        <fullName evidence="4">SNF2 N-terminal domain-containing protein</fullName>
    </recommendedName>
</protein>
<proteinExistence type="predicted"/>
<keyword evidence="3" id="KW-0067">ATP-binding</keyword>
<dbReference type="GO" id="GO:0006281">
    <property type="term" value="P:DNA repair"/>
    <property type="evidence" value="ECO:0007669"/>
    <property type="project" value="TreeGrafter"/>
</dbReference>
<name>A0A0L6UAK5_9BASI</name>
<dbReference type="OrthoDB" id="2505992at2759"/>
<feature type="domain" description="SNF2 N-terminal" evidence="4">
    <location>
        <begin position="86"/>
        <end position="180"/>
    </location>
</feature>
<dbReference type="GO" id="GO:0008094">
    <property type="term" value="F:ATP-dependent activity, acting on DNA"/>
    <property type="evidence" value="ECO:0007669"/>
    <property type="project" value="TreeGrafter"/>
</dbReference>
<keyword evidence="2" id="KW-0378">Hydrolase</keyword>
<dbReference type="GO" id="GO:0016787">
    <property type="term" value="F:hydrolase activity"/>
    <property type="evidence" value="ECO:0007669"/>
    <property type="project" value="UniProtKB-KW"/>
</dbReference>
<evidence type="ECO:0000256" key="1">
    <source>
        <dbReference type="ARBA" id="ARBA00022741"/>
    </source>
</evidence>
<evidence type="ECO:0000259" key="4">
    <source>
        <dbReference type="Pfam" id="PF00176"/>
    </source>
</evidence>
<dbReference type="GO" id="GO:0005634">
    <property type="term" value="C:nucleus"/>
    <property type="evidence" value="ECO:0007669"/>
    <property type="project" value="TreeGrafter"/>
</dbReference>
<dbReference type="Pfam" id="PF00176">
    <property type="entry name" value="SNF2-rel_dom"/>
    <property type="match status" value="1"/>
</dbReference>
<accession>A0A0L6UAK5</accession>
<dbReference type="AlphaFoldDB" id="A0A0L6UAK5"/>
<dbReference type="GO" id="GO:0005524">
    <property type="term" value="F:ATP binding"/>
    <property type="evidence" value="ECO:0007669"/>
    <property type="project" value="UniProtKB-KW"/>
</dbReference>
<dbReference type="EMBL" id="LAVV01013510">
    <property type="protein sequence ID" value="KNZ45546.1"/>
    <property type="molecule type" value="Genomic_DNA"/>
</dbReference>
<evidence type="ECO:0000256" key="2">
    <source>
        <dbReference type="ARBA" id="ARBA00022801"/>
    </source>
</evidence>
<dbReference type="SUPFAM" id="SSF52540">
    <property type="entry name" value="P-loop containing nucleoside triphosphate hydrolases"/>
    <property type="match status" value="1"/>
</dbReference>
<dbReference type="InterPro" id="IPR027417">
    <property type="entry name" value="P-loop_NTPase"/>
</dbReference>
<dbReference type="VEuPathDB" id="FungiDB:VP01_8013g2"/>
<comment type="caution">
    <text evidence="5">The sequence shown here is derived from an EMBL/GenBank/DDBJ whole genome shotgun (WGS) entry which is preliminary data.</text>
</comment>
<dbReference type="PANTHER" id="PTHR45626">
    <property type="entry name" value="TRANSCRIPTION TERMINATION FACTOR 2-RELATED"/>
    <property type="match status" value="1"/>
</dbReference>